<proteinExistence type="predicted"/>
<reference evidence="1 2" key="1">
    <citation type="journal article" date="2015" name="Genome Biol.">
        <title>Comparative genomics of Steinernema reveals deeply conserved gene regulatory networks.</title>
        <authorList>
            <person name="Dillman A.R."/>
            <person name="Macchietto M."/>
            <person name="Porter C.F."/>
            <person name="Rogers A."/>
            <person name="Williams B."/>
            <person name="Antoshechkin I."/>
            <person name="Lee M.M."/>
            <person name="Goodwin Z."/>
            <person name="Lu X."/>
            <person name="Lewis E.E."/>
            <person name="Goodrich-Blair H."/>
            <person name="Stock S.P."/>
            <person name="Adams B.J."/>
            <person name="Sternberg P.W."/>
            <person name="Mortazavi A."/>
        </authorList>
    </citation>
    <scope>NUCLEOTIDE SEQUENCE [LARGE SCALE GENOMIC DNA]</scope>
    <source>
        <strain evidence="1 2">ALL</strain>
    </source>
</reference>
<gene>
    <name evidence="1" type="ORF">L596_001187</name>
</gene>
<protein>
    <submittedName>
        <fullName evidence="1">Uncharacterized protein</fullName>
    </submittedName>
</protein>
<name>A0A4U8ULJ7_STECR</name>
<reference evidence="1 2" key="2">
    <citation type="journal article" date="2019" name="G3 (Bethesda)">
        <title>Hybrid Assembly of the Genome of the Entomopathogenic Nematode Steinernema carpocapsae Identifies the X-Chromosome.</title>
        <authorList>
            <person name="Serra L."/>
            <person name="Macchietto M."/>
            <person name="Macias-Munoz A."/>
            <person name="McGill C.J."/>
            <person name="Rodriguez I.M."/>
            <person name="Rodriguez B."/>
            <person name="Murad R."/>
            <person name="Mortazavi A."/>
        </authorList>
    </citation>
    <scope>NUCLEOTIDE SEQUENCE [LARGE SCALE GENOMIC DNA]</scope>
    <source>
        <strain evidence="1 2">ALL</strain>
    </source>
</reference>
<comment type="caution">
    <text evidence="1">The sequence shown here is derived from an EMBL/GenBank/DDBJ whole genome shotgun (WGS) entry which is preliminary data.</text>
</comment>
<dbReference type="EMBL" id="AZBU02000001">
    <property type="protein sequence ID" value="TMS33449.1"/>
    <property type="molecule type" value="Genomic_DNA"/>
</dbReference>
<organism evidence="1 2">
    <name type="scientific">Steinernema carpocapsae</name>
    <name type="common">Entomopathogenic nematode</name>
    <dbReference type="NCBI Taxonomy" id="34508"/>
    <lineage>
        <taxon>Eukaryota</taxon>
        <taxon>Metazoa</taxon>
        <taxon>Ecdysozoa</taxon>
        <taxon>Nematoda</taxon>
        <taxon>Chromadorea</taxon>
        <taxon>Rhabditida</taxon>
        <taxon>Tylenchina</taxon>
        <taxon>Panagrolaimomorpha</taxon>
        <taxon>Strongyloidoidea</taxon>
        <taxon>Steinernematidae</taxon>
        <taxon>Steinernema</taxon>
    </lineage>
</organism>
<dbReference type="AlphaFoldDB" id="A0A4U8ULJ7"/>
<accession>A0A4U8ULJ7</accession>
<evidence type="ECO:0000313" key="1">
    <source>
        <dbReference type="EMBL" id="TMS33449.1"/>
    </source>
</evidence>
<keyword evidence="2" id="KW-1185">Reference proteome</keyword>
<dbReference type="EMBL" id="CM016762">
    <property type="protein sequence ID" value="TMS33449.1"/>
    <property type="molecule type" value="Genomic_DNA"/>
</dbReference>
<dbReference type="Proteomes" id="UP000298663">
    <property type="component" value="Chromosome X"/>
</dbReference>
<evidence type="ECO:0000313" key="2">
    <source>
        <dbReference type="Proteomes" id="UP000298663"/>
    </source>
</evidence>
<sequence>MSDDTTCGHQLASAKTFQVLPAEFRTHEKKQTERTRSAPFEIVCIAPRLSGCPSQGVSSSRHKAIVVNRDIFASSSATYLKHIQNV</sequence>